<keyword evidence="2 4" id="KW-1133">Transmembrane helix</keyword>
<feature type="transmembrane region" description="Helical" evidence="4">
    <location>
        <begin position="332"/>
        <end position="355"/>
    </location>
</feature>
<dbReference type="Gene3D" id="1.20.1250.20">
    <property type="entry name" value="MFS general substrate transporter like domains"/>
    <property type="match status" value="2"/>
</dbReference>
<dbReference type="Proteomes" id="UP000287447">
    <property type="component" value="Unassembled WGS sequence"/>
</dbReference>
<keyword evidence="1 4" id="KW-0812">Transmembrane</keyword>
<name>A0A437QYC2_9PROT</name>
<reference evidence="7" key="1">
    <citation type="submission" date="2019-01" db="EMBL/GenBank/DDBJ databases">
        <title>Gri0909 isolated from a small marine red alga.</title>
        <authorList>
            <person name="Kim J."/>
            <person name="Jeong S.E."/>
            <person name="Jeon C.O."/>
        </authorList>
    </citation>
    <scope>NUCLEOTIDE SEQUENCE [LARGE SCALE GENOMIC DNA]</scope>
    <source>
        <strain evidence="7">Gri0909</strain>
    </source>
</reference>
<dbReference type="EMBL" id="SADE01000001">
    <property type="protein sequence ID" value="RVU39521.1"/>
    <property type="molecule type" value="Genomic_DNA"/>
</dbReference>
<evidence type="ECO:0000259" key="5">
    <source>
        <dbReference type="PROSITE" id="PS50850"/>
    </source>
</evidence>
<feature type="transmembrane region" description="Helical" evidence="4">
    <location>
        <begin position="279"/>
        <end position="312"/>
    </location>
</feature>
<feature type="transmembrane region" description="Helical" evidence="4">
    <location>
        <begin position="246"/>
        <end position="267"/>
    </location>
</feature>
<feature type="transmembrane region" description="Helical" evidence="4">
    <location>
        <begin position="367"/>
        <end position="386"/>
    </location>
</feature>
<proteinExistence type="predicted"/>
<dbReference type="InterPro" id="IPR036259">
    <property type="entry name" value="MFS_trans_sf"/>
</dbReference>
<dbReference type="GO" id="GO:0022857">
    <property type="term" value="F:transmembrane transporter activity"/>
    <property type="evidence" value="ECO:0007669"/>
    <property type="project" value="InterPro"/>
</dbReference>
<accession>A0A437QYC2</accession>
<dbReference type="RefSeq" id="WP_127764892.1">
    <property type="nucleotide sequence ID" value="NZ_SADE01000001.1"/>
</dbReference>
<evidence type="ECO:0000313" key="6">
    <source>
        <dbReference type="EMBL" id="RVU39521.1"/>
    </source>
</evidence>
<organism evidence="6 7">
    <name type="scientific">Hwanghaeella grinnelliae</name>
    <dbReference type="NCBI Taxonomy" id="2500179"/>
    <lineage>
        <taxon>Bacteria</taxon>
        <taxon>Pseudomonadati</taxon>
        <taxon>Pseudomonadota</taxon>
        <taxon>Alphaproteobacteria</taxon>
        <taxon>Rhodospirillales</taxon>
        <taxon>Rhodospirillaceae</taxon>
        <taxon>Hwanghaeella</taxon>
    </lineage>
</organism>
<sequence length="402" mass="42556">MSASSARLSLIFSCIGHFYFHYFAAMYFTIVIAMAADWDRPFHDLIELWLPASILIGAASLPAGRLADIWSAPGMMVIMFLGMGAATAACAFAEQDLVLTGFLAMIGLFGAIYHPVGISWLIRNSDGSTGKKLAVNGIFGGLGAAAAGGITGLILEFFSWREAFLLPGILCAGTGAVMLWCVATGRISEGEKSARKNNPAMGNGNLKAFCLLLFPMFAIGLLYSTMQAAMPKLFEEGLIGLVGGNLALVGAMVAAVYVAGAAMQVVGGHMADHHSKKMVYVICWMGQIPLLTIVALTGDVMLLTAATFMVVLNNSALPSENMLLSQYTPERHQGLAFGIKFILAFGAAPLGVKLISWVREATGSFEWLILGLAAMSVLAVVVVLFLPSDRPAKFEGETVPAE</sequence>
<dbReference type="PROSITE" id="PS50850">
    <property type="entry name" value="MFS"/>
    <property type="match status" value="1"/>
</dbReference>
<dbReference type="PANTHER" id="PTHR43129">
    <property type="entry name" value="FOSMIDOMYCIN RESISTANCE PROTEIN"/>
    <property type="match status" value="1"/>
</dbReference>
<evidence type="ECO:0000256" key="2">
    <source>
        <dbReference type="ARBA" id="ARBA00022989"/>
    </source>
</evidence>
<gene>
    <name evidence="6" type="ORF">EOI86_09910</name>
</gene>
<evidence type="ECO:0000256" key="1">
    <source>
        <dbReference type="ARBA" id="ARBA00022692"/>
    </source>
</evidence>
<feature type="transmembrane region" description="Helical" evidence="4">
    <location>
        <begin position="206"/>
        <end position="226"/>
    </location>
</feature>
<evidence type="ECO:0000313" key="7">
    <source>
        <dbReference type="Proteomes" id="UP000287447"/>
    </source>
</evidence>
<comment type="caution">
    <text evidence="6">The sequence shown here is derived from an EMBL/GenBank/DDBJ whole genome shotgun (WGS) entry which is preliminary data.</text>
</comment>
<feature type="domain" description="Major facilitator superfamily (MFS) profile" evidence="5">
    <location>
        <begin position="9"/>
        <end position="391"/>
    </location>
</feature>
<dbReference type="OrthoDB" id="8524807at2"/>
<dbReference type="Pfam" id="PF07690">
    <property type="entry name" value="MFS_1"/>
    <property type="match status" value="1"/>
</dbReference>
<dbReference type="InterPro" id="IPR020846">
    <property type="entry name" value="MFS_dom"/>
</dbReference>
<evidence type="ECO:0000256" key="3">
    <source>
        <dbReference type="ARBA" id="ARBA00023136"/>
    </source>
</evidence>
<dbReference type="InterPro" id="IPR011701">
    <property type="entry name" value="MFS"/>
</dbReference>
<dbReference type="GO" id="GO:0005886">
    <property type="term" value="C:plasma membrane"/>
    <property type="evidence" value="ECO:0007669"/>
    <property type="project" value="TreeGrafter"/>
</dbReference>
<protein>
    <submittedName>
        <fullName evidence="6">MFS transporter</fullName>
    </submittedName>
</protein>
<feature type="transmembrane region" description="Helical" evidence="4">
    <location>
        <begin position="99"/>
        <end position="121"/>
    </location>
</feature>
<feature type="transmembrane region" description="Helical" evidence="4">
    <location>
        <begin position="74"/>
        <end position="93"/>
    </location>
</feature>
<dbReference type="AlphaFoldDB" id="A0A437QYC2"/>
<keyword evidence="7" id="KW-1185">Reference proteome</keyword>
<keyword evidence="3 4" id="KW-0472">Membrane</keyword>
<feature type="transmembrane region" description="Helical" evidence="4">
    <location>
        <begin position="48"/>
        <end position="67"/>
    </location>
</feature>
<evidence type="ECO:0000256" key="4">
    <source>
        <dbReference type="SAM" id="Phobius"/>
    </source>
</evidence>
<dbReference type="SUPFAM" id="SSF103473">
    <property type="entry name" value="MFS general substrate transporter"/>
    <property type="match status" value="1"/>
</dbReference>
<feature type="transmembrane region" description="Helical" evidence="4">
    <location>
        <begin position="12"/>
        <end position="36"/>
    </location>
</feature>
<dbReference type="PANTHER" id="PTHR43129:SF1">
    <property type="entry name" value="FOSMIDOMYCIN RESISTANCE PROTEIN"/>
    <property type="match status" value="1"/>
</dbReference>
<feature type="transmembrane region" description="Helical" evidence="4">
    <location>
        <begin position="133"/>
        <end position="158"/>
    </location>
</feature>
<feature type="transmembrane region" description="Helical" evidence="4">
    <location>
        <begin position="164"/>
        <end position="185"/>
    </location>
</feature>